<organism evidence="2 3">
    <name type="scientific">Fusarium pseudocircinatum</name>
    <dbReference type="NCBI Taxonomy" id="56676"/>
    <lineage>
        <taxon>Eukaryota</taxon>
        <taxon>Fungi</taxon>
        <taxon>Dikarya</taxon>
        <taxon>Ascomycota</taxon>
        <taxon>Pezizomycotina</taxon>
        <taxon>Sordariomycetes</taxon>
        <taxon>Hypocreomycetidae</taxon>
        <taxon>Hypocreales</taxon>
        <taxon>Nectriaceae</taxon>
        <taxon>Fusarium</taxon>
        <taxon>Fusarium fujikuroi species complex</taxon>
    </lineage>
</organism>
<keyword evidence="3" id="KW-1185">Reference proteome</keyword>
<accession>A0A8H5URS6</accession>
<dbReference type="EMBL" id="JAAOAS010000088">
    <property type="protein sequence ID" value="KAF5595818.1"/>
    <property type="molecule type" value="Genomic_DNA"/>
</dbReference>
<proteinExistence type="predicted"/>
<evidence type="ECO:0000313" key="3">
    <source>
        <dbReference type="Proteomes" id="UP000546213"/>
    </source>
</evidence>
<name>A0A8H5URS6_9HYPO</name>
<feature type="region of interest" description="Disordered" evidence="1">
    <location>
        <begin position="107"/>
        <end position="143"/>
    </location>
</feature>
<comment type="caution">
    <text evidence="2">The sequence shown here is derived from an EMBL/GenBank/DDBJ whole genome shotgun (WGS) entry which is preliminary data.</text>
</comment>
<evidence type="ECO:0000313" key="2">
    <source>
        <dbReference type="EMBL" id="KAF5595818.1"/>
    </source>
</evidence>
<sequence>MAFSLGDRHSTSAQFTNVIMPYGQLDLLFSLSAEIVLPFSSTGILMPSGFTHKTSRLPLDTLGRAVALQDSNVFLDMPDHHALPRTDITYLADNLFTKFNVSVTTPEPDWFMRPRSRPGSPPTPAKQTESTAEHPPSPISNLITNSEVDDIHRLAAPMPSRVLDQLNHRIEAIGVNSHGQPAIFDPTPGGRLFSSQGRIESASTSGISRPWSRYNHTVGGASPLGVTGRTSSQHNLLPQQSVTLEDCYEEDLLENVSDISDSVCESLFD</sequence>
<gene>
    <name evidence="2" type="ORF">FPCIR_4281</name>
</gene>
<dbReference type="OrthoDB" id="5057033at2759"/>
<dbReference type="AlphaFoldDB" id="A0A8H5URS6"/>
<dbReference type="Proteomes" id="UP000546213">
    <property type="component" value="Unassembled WGS sequence"/>
</dbReference>
<reference evidence="2 3" key="1">
    <citation type="submission" date="2020-05" db="EMBL/GenBank/DDBJ databases">
        <title>Identification and distribution of gene clusters putatively required for synthesis of sphingolipid metabolism inhibitors in phylogenetically diverse species of the filamentous fungus Fusarium.</title>
        <authorList>
            <person name="Kim H.-S."/>
            <person name="Busman M."/>
            <person name="Brown D.W."/>
            <person name="Divon H."/>
            <person name="Uhlig S."/>
            <person name="Proctor R.H."/>
        </authorList>
    </citation>
    <scope>NUCLEOTIDE SEQUENCE [LARGE SCALE GENOMIC DNA]</scope>
    <source>
        <strain evidence="2 3">NRRL 36939</strain>
    </source>
</reference>
<evidence type="ECO:0000256" key="1">
    <source>
        <dbReference type="SAM" id="MobiDB-lite"/>
    </source>
</evidence>
<protein>
    <submittedName>
        <fullName evidence="2">Gtpase-activator for ras gtpase</fullName>
    </submittedName>
</protein>